<feature type="domain" description="Phosphatase tensin-type" evidence="2">
    <location>
        <begin position="14"/>
        <end position="72"/>
    </location>
</feature>
<evidence type="ECO:0000259" key="2">
    <source>
        <dbReference type="PROSITE" id="PS51181"/>
    </source>
</evidence>
<dbReference type="GO" id="GO:0042995">
    <property type="term" value="C:cell projection"/>
    <property type="evidence" value="ECO:0007669"/>
    <property type="project" value="TreeGrafter"/>
</dbReference>
<dbReference type="GO" id="GO:0004725">
    <property type="term" value="F:protein tyrosine phosphatase activity"/>
    <property type="evidence" value="ECO:0007669"/>
    <property type="project" value="TreeGrafter"/>
</dbReference>
<evidence type="ECO:0000313" key="3">
    <source>
        <dbReference type="EMBL" id="CAG7820110.1"/>
    </source>
</evidence>
<dbReference type="EMBL" id="CAJVCH010469393">
    <property type="protein sequence ID" value="CAG7820110.1"/>
    <property type="molecule type" value="Genomic_DNA"/>
</dbReference>
<dbReference type="PROSITE" id="PS51181">
    <property type="entry name" value="PPASE_TENSIN"/>
    <property type="match status" value="1"/>
</dbReference>
<feature type="non-terminal residue" evidence="3">
    <location>
        <position position="1"/>
    </location>
</feature>
<dbReference type="GO" id="GO:0008285">
    <property type="term" value="P:negative regulation of cell population proliferation"/>
    <property type="evidence" value="ECO:0007669"/>
    <property type="project" value="TreeGrafter"/>
</dbReference>
<reference evidence="3" key="1">
    <citation type="submission" date="2021-06" db="EMBL/GenBank/DDBJ databases">
        <authorList>
            <person name="Hodson N. C."/>
            <person name="Mongue J. A."/>
            <person name="Jaron S. K."/>
        </authorList>
    </citation>
    <scope>NUCLEOTIDE SEQUENCE</scope>
</reference>
<dbReference type="OrthoDB" id="16692at2759"/>
<dbReference type="GO" id="GO:0005886">
    <property type="term" value="C:plasma membrane"/>
    <property type="evidence" value="ECO:0007669"/>
    <property type="project" value="TreeGrafter"/>
</dbReference>
<proteinExistence type="predicted"/>
<accession>A0A8J2KRL9</accession>
<dbReference type="GO" id="GO:0016314">
    <property type="term" value="F:phosphatidylinositol-3,4,5-trisphosphate 3-phosphatase activity"/>
    <property type="evidence" value="ECO:0007669"/>
    <property type="project" value="TreeGrafter"/>
</dbReference>
<keyword evidence="4" id="KW-1185">Reference proteome</keyword>
<dbReference type="GO" id="GO:0005634">
    <property type="term" value="C:nucleus"/>
    <property type="evidence" value="ECO:0007669"/>
    <property type="project" value="TreeGrafter"/>
</dbReference>
<protein>
    <recommendedName>
        <fullName evidence="2">Phosphatase tensin-type domain-containing protein</fullName>
    </recommendedName>
</protein>
<evidence type="ECO:0000256" key="1">
    <source>
        <dbReference type="ARBA" id="ARBA00022801"/>
    </source>
</evidence>
<name>A0A8J2KRL9_9HEXA</name>
<dbReference type="GO" id="GO:0046856">
    <property type="term" value="P:phosphatidylinositol dephosphorylation"/>
    <property type="evidence" value="ECO:0007669"/>
    <property type="project" value="TreeGrafter"/>
</dbReference>
<dbReference type="GO" id="GO:0005829">
    <property type="term" value="C:cytosol"/>
    <property type="evidence" value="ECO:0007669"/>
    <property type="project" value="TreeGrafter"/>
</dbReference>
<dbReference type="AlphaFoldDB" id="A0A8J2KRL9"/>
<evidence type="ECO:0000313" key="4">
    <source>
        <dbReference type="Proteomes" id="UP000708208"/>
    </source>
</evidence>
<dbReference type="GO" id="GO:0048870">
    <property type="term" value="P:cell motility"/>
    <property type="evidence" value="ECO:0007669"/>
    <property type="project" value="TreeGrafter"/>
</dbReference>
<dbReference type="PANTHER" id="PTHR12305">
    <property type="entry name" value="PHOSPHATASE WITH HOMOLOGY TO TENSIN"/>
    <property type="match status" value="1"/>
</dbReference>
<dbReference type="Proteomes" id="UP000708208">
    <property type="component" value="Unassembled WGS sequence"/>
</dbReference>
<sequence length="72" mass="8438">MSSAIKGLVSKKRRRYKQDGFDLDLTYICDNVIAMGFPGEKIEGLYRNNIDDVNKFLETKHKDRYKIYNLCS</sequence>
<keyword evidence="1" id="KW-0378">Hydrolase</keyword>
<dbReference type="InterPro" id="IPR029023">
    <property type="entry name" value="Tensin_phosphatase"/>
</dbReference>
<gene>
    <name evidence="3" type="ORF">AFUS01_LOCUS30517</name>
</gene>
<organism evidence="3 4">
    <name type="scientific">Allacma fusca</name>
    <dbReference type="NCBI Taxonomy" id="39272"/>
    <lineage>
        <taxon>Eukaryota</taxon>
        <taxon>Metazoa</taxon>
        <taxon>Ecdysozoa</taxon>
        <taxon>Arthropoda</taxon>
        <taxon>Hexapoda</taxon>
        <taxon>Collembola</taxon>
        <taxon>Symphypleona</taxon>
        <taxon>Sminthuridae</taxon>
        <taxon>Allacma</taxon>
    </lineage>
</organism>
<dbReference type="InterPro" id="IPR051281">
    <property type="entry name" value="Dual-spec_lipid-protein_phosph"/>
</dbReference>
<comment type="caution">
    <text evidence="3">The sequence shown here is derived from an EMBL/GenBank/DDBJ whole genome shotgun (WGS) entry which is preliminary data.</text>
</comment>
<dbReference type="GO" id="GO:0043491">
    <property type="term" value="P:phosphatidylinositol 3-kinase/protein kinase B signal transduction"/>
    <property type="evidence" value="ECO:0007669"/>
    <property type="project" value="TreeGrafter"/>
</dbReference>
<feature type="non-terminal residue" evidence="3">
    <location>
        <position position="72"/>
    </location>
</feature>
<dbReference type="PANTHER" id="PTHR12305:SF81">
    <property type="entry name" value="PHOSPHATIDYLINOSITOL 3,4,5-TRISPHOSPHATE 3-PHOSPHATASE AND DUAL-SPECIFICITY PROTEIN PHOSPHATASE PTEN"/>
    <property type="match status" value="1"/>
</dbReference>
<dbReference type="GO" id="GO:0051896">
    <property type="term" value="P:regulation of phosphatidylinositol 3-kinase/protein kinase B signal transduction"/>
    <property type="evidence" value="ECO:0007669"/>
    <property type="project" value="TreeGrafter"/>
</dbReference>